<dbReference type="Proteomes" id="UP000234474">
    <property type="component" value="Unassembled WGS sequence"/>
</dbReference>
<dbReference type="GeneID" id="36529060"/>
<dbReference type="RefSeq" id="XP_024687590.1">
    <property type="nucleotide sequence ID" value="XM_024821734.1"/>
</dbReference>
<accession>A0A2I1CN30</accession>
<proteinExistence type="predicted"/>
<dbReference type="VEuPathDB" id="FungiDB:P174DRAFT_35382"/>
<reference evidence="3" key="1">
    <citation type="journal article" date="2018" name="Proc. Natl. Acad. Sci. U.S.A.">
        <title>Linking secondary metabolites to gene clusters through genome sequencing of six diverse Aspergillus species.</title>
        <authorList>
            <person name="Kaerboelling I."/>
            <person name="Vesth T.C."/>
            <person name="Frisvad J.C."/>
            <person name="Nybo J.L."/>
            <person name="Theobald S."/>
            <person name="Kuo A."/>
            <person name="Bowyer P."/>
            <person name="Matsuda Y."/>
            <person name="Mondo S."/>
            <person name="Lyhne E.K."/>
            <person name="Kogle M.E."/>
            <person name="Clum A."/>
            <person name="Lipzen A."/>
            <person name="Salamov A."/>
            <person name="Ngan C.Y."/>
            <person name="Daum C."/>
            <person name="Chiniquy J."/>
            <person name="Barry K."/>
            <person name="LaButti K."/>
            <person name="Haridas S."/>
            <person name="Simmons B.A."/>
            <person name="Magnuson J.K."/>
            <person name="Mortensen U.H."/>
            <person name="Larsen T.O."/>
            <person name="Grigoriev I.V."/>
            <person name="Baker S.E."/>
            <person name="Andersen M.R."/>
        </authorList>
    </citation>
    <scope>NUCLEOTIDE SEQUENCE [LARGE SCALE GENOMIC DNA]</scope>
    <source>
        <strain evidence="3">IBT 16806</strain>
    </source>
</reference>
<dbReference type="AlphaFoldDB" id="A0A2I1CN30"/>
<name>A0A2I1CN30_ASPN1</name>
<evidence type="ECO:0000313" key="3">
    <source>
        <dbReference type="Proteomes" id="UP000234474"/>
    </source>
</evidence>
<protein>
    <submittedName>
        <fullName evidence="2">Uncharacterized protein</fullName>
    </submittedName>
</protein>
<organism evidence="2 3">
    <name type="scientific">Aspergillus novofumigatus (strain IBT 16806)</name>
    <dbReference type="NCBI Taxonomy" id="1392255"/>
    <lineage>
        <taxon>Eukaryota</taxon>
        <taxon>Fungi</taxon>
        <taxon>Dikarya</taxon>
        <taxon>Ascomycota</taxon>
        <taxon>Pezizomycotina</taxon>
        <taxon>Eurotiomycetes</taxon>
        <taxon>Eurotiomycetidae</taxon>
        <taxon>Eurotiales</taxon>
        <taxon>Aspergillaceae</taxon>
        <taxon>Aspergillus</taxon>
        <taxon>Aspergillus subgen. Fumigati</taxon>
    </lineage>
</organism>
<feature type="region of interest" description="Disordered" evidence="1">
    <location>
        <begin position="1"/>
        <end position="52"/>
    </location>
</feature>
<comment type="caution">
    <text evidence="2">The sequence shown here is derived from an EMBL/GenBank/DDBJ whole genome shotgun (WGS) entry which is preliminary data.</text>
</comment>
<keyword evidence="3" id="KW-1185">Reference proteome</keyword>
<gene>
    <name evidence="2" type="ORF">P174DRAFT_35382</name>
</gene>
<feature type="region of interest" description="Disordered" evidence="1">
    <location>
        <begin position="125"/>
        <end position="169"/>
    </location>
</feature>
<sequence length="169" mass="20299">MHNRETTSLKKFKQKPRPTWRISRRSRERGSLHHRHRLHHFSPEQPDEDNQDYRTFDGSGQVPSYKKGTIHRRVMEIHPSPLNRGLFSFLFSFSFRERRSFEKEEEELSLPVVYLMPFPGQPSACPISLLGRRKSKDRRRRESNDAAKRKQSTEREEQKEKKKKKLNTK</sequence>
<feature type="compositionally biased region" description="Basic and acidic residues" evidence="1">
    <location>
        <begin position="140"/>
        <end position="160"/>
    </location>
</feature>
<evidence type="ECO:0000256" key="1">
    <source>
        <dbReference type="SAM" id="MobiDB-lite"/>
    </source>
</evidence>
<feature type="compositionally biased region" description="Basic residues" evidence="1">
    <location>
        <begin position="10"/>
        <end position="40"/>
    </location>
</feature>
<dbReference type="EMBL" id="MSZS01000001">
    <property type="protein sequence ID" value="PKX98995.1"/>
    <property type="molecule type" value="Genomic_DNA"/>
</dbReference>
<evidence type="ECO:0000313" key="2">
    <source>
        <dbReference type="EMBL" id="PKX98995.1"/>
    </source>
</evidence>